<dbReference type="STRING" id="1817760.A2151_08220"/>
<comment type="subcellular location">
    <subcellularLocation>
        <location evidence="11">Cytoplasm</location>
    </subcellularLocation>
</comment>
<feature type="binding site" evidence="11">
    <location>
        <position position="96"/>
    </location>
    <ligand>
        <name>S-adenosyl-L-methionine</name>
        <dbReference type="ChEBI" id="CHEBI:59789"/>
    </ligand>
</feature>
<evidence type="ECO:0000256" key="7">
    <source>
        <dbReference type="ARBA" id="ARBA00041129"/>
    </source>
</evidence>
<dbReference type="InterPro" id="IPR029063">
    <property type="entry name" value="SAM-dependent_MTases_sf"/>
</dbReference>
<comment type="similarity">
    <text evidence="11">Belongs to the class I-like SAM-binding methyltransferase superfamily. RNA methyltransferase RlmE family.</text>
</comment>
<evidence type="ECO:0000259" key="13">
    <source>
        <dbReference type="Pfam" id="PF01728"/>
    </source>
</evidence>
<keyword evidence="4 11" id="KW-0949">S-adenosyl-L-methionine</keyword>
<evidence type="ECO:0000256" key="4">
    <source>
        <dbReference type="ARBA" id="ARBA00022691"/>
    </source>
</evidence>
<protein>
    <recommendedName>
        <fullName evidence="7 11">Ribosomal RNA large subunit methyltransferase E</fullName>
        <ecNumber evidence="6 11">2.1.1.166</ecNumber>
    </recommendedName>
    <alternativeName>
        <fullName evidence="9 11">23S rRNA Um2552 methyltransferase</fullName>
    </alternativeName>
    <alternativeName>
        <fullName evidence="8 11">rRNA (uridine-2'-O-)-methyltransferase</fullName>
    </alternativeName>
</protein>
<proteinExistence type="inferred from homology"/>
<dbReference type="GO" id="GO:0005737">
    <property type="term" value="C:cytoplasm"/>
    <property type="evidence" value="ECO:0007669"/>
    <property type="project" value="UniProtKB-SubCell"/>
</dbReference>
<dbReference type="EMBL" id="MFSU01000096">
    <property type="protein sequence ID" value="OGI45746.1"/>
    <property type="molecule type" value="Genomic_DNA"/>
</dbReference>
<dbReference type="NCBIfam" id="NF008390">
    <property type="entry name" value="PRK11188.1"/>
    <property type="match status" value="1"/>
</dbReference>
<evidence type="ECO:0000256" key="6">
    <source>
        <dbReference type="ARBA" id="ARBA00038861"/>
    </source>
</evidence>
<evidence type="ECO:0000256" key="2">
    <source>
        <dbReference type="ARBA" id="ARBA00022603"/>
    </source>
</evidence>
<dbReference type="Proteomes" id="UP000178885">
    <property type="component" value="Unassembled WGS sequence"/>
</dbReference>
<dbReference type="PANTHER" id="PTHR10920:SF18">
    <property type="entry name" value="RRNA METHYLTRANSFERASE 2, MITOCHONDRIAL"/>
    <property type="match status" value="1"/>
</dbReference>
<feature type="binding site" evidence="11">
    <location>
        <position position="121"/>
    </location>
    <ligand>
        <name>S-adenosyl-L-methionine</name>
        <dbReference type="ChEBI" id="CHEBI:59789"/>
    </ligand>
</feature>
<evidence type="ECO:0000256" key="10">
    <source>
        <dbReference type="ARBA" id="ARBA00048970"/>
    </source>
</evidence>
<evidence type="ECO:0000256" key="5">
    <source>
        <dbReference type="ARBA" id="ARBA00037569"/>
    </source>
</evidence>
<dbReference type="Pfam" id="PF01728">
    <property type="entry name" value="FtsJ"/>
    <property type="match status" value="1"/>
</dbReference>
<organism evidence="14 15">
    <name type="scientific">Candidatus Muproteobacteria bacterium RBG_16_65_34</name>
    <dbReference type="NCBI Taxonomy" id="1817760"/>
    <lineage>
        <taxon>Bacteria</taxon>
        <taxon>Pseudomonadati</taxon>
        <taxon>Pseudomonadota</taxon>
        <taxon>Candidatus Muproteobacteria</taxon>
    </lineage>
</organism>
<dbReference type="SUPFAM" id="SSF53335">
    <property type="entry name" value="S-adenosyl-L-methionine-dependent methyltransferases"/>
    <property type="match status" value="1"/>
</dbReference>
<accession>A0A1F6TKY1</accession>
<comment type="catalytic activity">
    <reaction evidence="10 11">
        <text>uridine(2552) in 23S rRNA + S-adenosyl-L-methionine = 2'-O-methyluridine(2552) in 23S rRNA + S-adenosyl-L-homocysteine + H(+)</text>
        <dbReference type="Rhea" id="RHEA:42720"/>
        <dbReference type="Rhea" id="RHEA-COMP:10202"/>
        <dbReference type="Rhea" id="RHEA-COMP:10203"/>
        <dbReference type="ChEBI" id="CHEBI:15378"/>
        <dbReference type="ChEBI" id="CHEBI:57856"/>
        <dbReference type="ChEBI" id="CHEBI:59789"/>
        <dbReference type="ChEBI" id="CHEBI:65315"/>
        <dbReference type="ChEBI" id="CHEBI:74478"/>
        <dbReference type="EC" id="2.1.1.166"/>
    </reaction>
</comment>
<dbReference type="GO" id="GO:0008650">
    <property type="term" value="F:rRNA (uridine-2'-O-)-methyltransferase activity"/>
    <property type="evidence" value="ECO:0007669"/>
    <property type="project" value="UniProtKB-UniRule"/>
</dbReference>
<comment type="function">
    <text evidence="5 11">Specifically methylates the uridine in position 2552 of 23S rRNA at the 2'-O position of the ribose in the fully assembled 50S ribosomal subunit.</text>
</comment>
<keyword evidence="1 11" id="KW-0698">rRNA processing</keyword>
<gene>
    <name evidence="11" type="primary">rlmE</name>
    <name evidence="11" type="synonym">ftsJ</name>
    <name evidence="11" type="synonym">rrmJ</name>
    <name evidence="14" type="ORF">A2151_08220</name>
</gene>
<evidence type="ECO:0000313" key="15">
    <source>
        <dbReference type="Proteomes" id="UP000178885"/>
    </source>
</evidence>
<evidence type="ECO:0000256" key="1">
    <source>
        <dbReference type="ARBA" id="ARBA00022552"/>
    </source>
</evidence>
<dbReference type="InterPro" id="IPR050082">
    <property type="entry name" value="RNA_methyltr_RlmE"/>
</dbReference>
<keyword evidence="2 11" id="KW-0489">Methyltransferase</keyword>
<feature type="binding site" evidence="11">
    <location>
        <position position="80"/>
    </location>
    <ligand>
        <name>S-adenosyl-L-methionine</name>
        <dbReference type="ChEBI" id="CHEBI:59789"/>
    </ligand>
</feature>
<evidence type="ECO:0000256" key="8">
    <source>
        <dbReference type="ARBA" id="ARBA00041995"/>
    </source>
</evidence>
<feature type="domain" description="Ribosomal RNA methyltransferase FtsJ" evidence="13">
    <location>
        <begin position="28"/>
        <end position="204"/>
    </location>
</feature>
<dbReference type="EC" id="2.1.1.166" evidence="6 11"/>
<keyword evidence="11" id="KW-0963">Cytoplasm</keyword>
<sequence>MPRTKSSQRWIARHVKDEYVKRAQKEGFRSRAAYKLAEIDARDHLFRAGLTVVDLGAAPGGWSQYAVKRVGPGGRVLAVDILPMEPLQGVELIQGDFTEAAVLNLVLERLQGRGVDLVISDMAPNISGVAASDQARSVYLAELALEFAAKTLRPGATLLVKTFQGEGFDALRRQMRERFEKLATRKPKASRAESREIYLLARGFRGDRGCIESVAAS</sequence>
<evidence type="ECO:0000313" key="14">
    <source>
        <dbReference type="EMBL" id="OGI45746.1"/>
    </source>
</evidence>
<comment type="caution">
    <text evidence="14">The sequence shown here is derived from an EMBL/GenBank/DDBJ whole genome shotgun (WGS) entry which is preliminary data.</text>
</comment>
<dbReference type="PIRSF" id="PIRSF005461">
    <property type="entry name" value="23S_rRNA_mtase"/>
    <property type="match status" value="1"/>
</dbReference>
<dbReference type="HAMAP" id="MF_01547">
    <property type="entry name" value="RNA_methyltr_E"/>
    <property type="match status" value="1"/>
</dbReference>
<keyword evidence="3 11" id="KW-0808">Transferase</keyword>
<evidence type="ECO:0000256" key="3">
    <source>
        <dbReference type="ARBA" id="ARBA00022679"/>
    </source>
</evidence>
<dbReference type="AlphaFoldDB" id="A0A1F6TKY1"/>
<feature type="binding site" evidence="11">
    <location>
        <position position="60"/>
    </location>
    <ligand>
        <name>S-adenosyl-L-methionine</name>
        <dbReference type="ChEBI" id="CHEBI:59789"/>
    </ligand>
</feature>
<dbReference type="FunFam" id="3.40.50.150:FF:000005">
    <property type="entry name" value="Ribosomal RNA large subunit methyltransferase E"/>
    <property type="match status" value="1"/>
</dbReference>
<dbReference type="PANTHER" id="PTHR10920">
    <property type="entry name" value="RIBOSOMAL RNA METHYLTRANSFERASE"/>
    <property type="match status" value="1"/>
</dbReference>
<evidence type="ECO:0000256" key="12">
    <source>
        <dbReference type="PIRSR" id="PIRSR005461-1"/>
    </source>
</evidence>
<dbReference type="InterPro" id="IPR002877">
    <property type="entry name" value="RNA_MeTrfase_FtsJ_dom"/>
</dbReference>
<name>A0A1F6TKY1_9PROT</name>
<evidence type="ECO:0000256" key="11">
    <source>
        <dbReference type="HAMAP-Rule" id="MF_01547"/>
    </source>
</evidence>
<dbReference type="Gene3D" id="3.40.50.150">
    <property type="entry name" value="Vaccinia Virus protein VP39"/>
    <property type="match status" value="1"/>
</dbReference>
<dbReference type="InterPro" id="IPR015507">
    <property type="entry name" value="rRNA-MeTfrase_E"/>
</dbReference>
<reference evidence="14 15" key="1">
    <citation type="journal article" date="2016" name="Nat. Commun.">
        <title>Thousands of microbial genomes shed light on interconnected biogeochemical processes in an aquifer system.</title>
        <authorList>
            <person name="Anantharaman K."/>
            <person name="Brown C.T."/>
            <person name="Hug L.A."/>
            <person name="Sharon I."/>
            <person name="Castelle C.J."/>
            <person name="Probst A.J."/>
            <person name="Thomas B.C."/>
            <person name="Singh A."/>
            <person name="Wilkins M.J."/>
            <person name="Karaoz U."/>
            <person name="Brodie E.L."/>
            <person name="Williams K.H."/>
            <person name="Hubbard S.S."/>
            <person name="Banfield J.F."/>
        </authorList>
    </citation>
    <scope>NUCLEOTIDE SEQUENCE [LARGE SCALE GENOMIC DNA]</scope>
</reference>
<feature type="active site" description="Proton acceptor" evidence="11 12">
    <location>
        <position position="161"/>
    </location>
</feature>
<evidence type="ECO:0000256" key="9">
    <source>
        <dbReference type="ARBA" id="ARBA00042745"/>
    </source>
</evidence>
<feature type="binding site" evidence="11">
    <location>
        <position position="62"/>
    </location>
    <ligand>
        <name>S-adenosyl-L-methionine</name>
        <dbReference type="ChEBI" id="CHEBI:59789"/>
    </ligand>
</feature>